<keyword evidence="12" id="KW-1185">Reference proteome</keyword>
<gene>
    <name evidence="11" type="ORF">BCR42DRAFT_386913</name>
</gene>
<dbReference type="SUPFAM" id="SSF54768">
    <property type="entry name" value="dsRNA-binding domain-like"/>
    <property type="match status" value="1"/>
</dbReference>
<dbReference type="PROSITE" id="PS50137">
    <property type="entry name" value="DS_RBD"/>
    <property type="match status" value="1"/>
</dbReference>
<evidence type="ECO:0000256" key="4">
    <source>
        <dbReference type="ARBA" id="ARBA00023128"/>
    </source>
</evidence>
<name>A0A1X2IXP0_9FUNG</name>
<dbReference type="OrthoDB" id="67027at2759"/>
<evidence type="ECO:0000313" key="12">
    <source>
        <dbReference type="Proteomes" id="UP000193560"/>
    </source>
</evidence>
<feature type="domain" description="RNase III" evidence="10">
    <location>
        <begin position="61"/>
        <end position="186"/>
    </location>
</feature>
<evidence type="ECO:0000259" key="10">
    <source>
        <dbReference type="PROSITE" id="PS50142"/>
    </source>
</evidence>
<dbReference type="CDD" id="cd00593">
    <property type="entry name" value="RIBOc"/>
    <property type="match status" value="1"/>
</dbReference>
<dbReference type="PANTHER" id="PTHR11207:SF32">
    <property type="entry name" value="LARGE RIBOSOMAL SUBUNIT PROTEIN ML44"/>
    <property type="match status" value="1"/>
</dbReference>
<reference evidence="11 12" key="1">
    <citation type="submission" date="2016-07" db="EMBL/GenBank/DDBJ databases">
        <title>Pervasive Adenine N6-methylation of Active Genes in Fungi.</title>
        <authorList>
            <consortium name="DOE Joint Genome Institute"/>
            <person name="Mondo S.J."/>
            <person name="Dannebaum R.O."/>
            <person name="Kuo R.C."/>
            <person name="Labutti K."/>
            <person name="Haridas S."/>
            <person name="Kuo A."/>
            <person name="Salamov A."/>
            <person name="Ahrendt S.R."/>
            <person name="Lipzen A."/>
            <person name="Sullivan W."/>
            <person name="Andreopoulos W.B."/>
            <person name="Clum A."/>
            <person name="Lindquist E."/>
            <person name="Daum C."/>
            <person name="Ramamoorthy G.K."/>
            <person name="Gryganskyi A."/>
            <person name="Culley D."/>
            <person name="Magnuson J.K."/>
            <person name="James T.Y."/>
            <person name="O'Malley M.A."/>
            <person name="Stajich J.E."/>
            <person name="Spatafora J.W."/>
            <person name="Visel A."/>
            <person name="Grigoriev I.V."/>
        </authorList>
    </citation>
    <scope>NUCLEOTIDE SEQUENCE [LARGE SCALE GENOMIC DNA]</scope>
    <source>
        <strain evidence="11 12">NRRL 1336</strain>
    </source>
</reference>
<dbReference type="AlphaFoldDB" id="A0A1X2IXP0"/>
<dbReference type="CDD" id="cd19873">
    <property type="entry name" value="DSRM_MRPL3_like"/>
    <property type="match status" value="1"/>
</dbReference>
<evidence type="ECO:0000256" key="6">
    <source>
        <dbReference type="ARBA" id="ARBA00024034"/>
    </source>
</evidence>
<dbReference type="GO" id="GO:0006396">
    <property type="term" value="P:RNA processing"/>
    <property type="evidence" value="ECO:0007669"/>
    <property type="project" value="InterPro"/>
</dbReference>
<dbReference type="Gene3D" id="3.30.160.20">
    <property type="match status" value="1"/>
</dbReference>
<dbReference type="GO" id="GO:0003735">
    <property type="term" value="F:structural constituent of ribosome"/>
    <property type="evidence" value="ECO:0007669"/>
    <property type="project" value="TreeGrafter"/>
</dbReference>
<comment type="similarity">
    <text evidence="6">Belongs to the ribonuclease III family. Mitochondrion-specific ribosomal protein mL44 subfamily.</text>
</comment>
<proteinExistence type="inferred from homology"/>
<evidence type="ECO:0000256" key="8">
    <source>
        <dbReference type="PROSITE-ProRule" id="PRU00266"/>
    </source>
</evidence>
<dbReference type="Pfam" id="PF22892">
    <property type="entry name" value="DSRM_MRPL44"/>
    <property type="match status" value="1"/>
</dbReference>
<dbReference type="Gene3D" id="1.10.1520.10">
    <property type="entry name" value="Ribonuclease III domain"/>
    <property type="match status" value="1"/>
</dbReference>
<evidence type="ECO:0000256" key="2">
    <source>
        <dbReference type="ARBA" id="ARBA00022884"/>
    </source>
</evidence>
<comment type="caution">
    <text evidence="11">The sequence shown here is derived from an EMBL/GenBank/DDBJ whole genome shotgun (WGS) entry which is preliminary data.</text>
</comment>
<dbReference type="GO" id="GO:0005739">
    <property type="term" value="C:mitochondrion"/>
    <property type="evidence" value="ECO:0007669"/>
    <property type="project" value="TreeGrafter"/>
</dbReference>
<keyword evidence="3" id="KW-0689">Ribosomal protein</keyword>
<evidence type="ECO:0000259" key="9">
    <source>
        <dbReference type="PROSITE" id="PS50137"/>
    </source>
</evidence>
<dbReference type="Proteomes" id="UP000193560">
    <property type="component" value="Unassembled WGS sequence"/>
</dbReference>
<evidence type="ECO:0000256" key="1">
    <source>
        <dbReference type="ARBA" id="ARBA00004173"/>
    </source>
</evidence>
<dbReference type="PROSITE" id="PS50142">
    <property type="entry name" value="RNASE_3_2"/>
    <property type="match status" value="1"/>
</dbReference>
<dbReference type="SMART" id="SM00535">
    <property type="entry name" value="RIBOc"/>
    <property type="match status" value="1"/>
</dbReference>
<dbReference type="InterPro" id="IPR036389">
    <property type="entry name" value="RNase_III_sf"/>
</dbReference>
<evidence type="ECO:0000313" key="11">
    <source>
        <dbReference type="EMBL" id="ORZ24060.1"/>
    </source>
</evidence>
<sequence length="316" mass="34912">MFLSKSRSFITQGVQFARATRATSVSLFHSQRVIQQAATFDATSYPSNVTSTSTGTNIAALYSFSHRSGFEQLSPELLQQAVTHSTFDTKHNNQALSFLGKQVILYYATEYLHCKYPHLPVDAFKYATSVYTSAKATTSLGYRLGLQHVMRWERPQSIEDSVVDGQGYAICSCINALVGAMYQEQGADAAKQLVHDHLLSNKQLDLRSTFRRMEQPKRHLSALLSRSKKPSAVSRLLSETGRQSSSPVFVVGVFSGDEKLGEGFGSSLKMAEHRACWDALTSHYAQVHMDYMLPSDAHLLAGAYDPPVLGDTEAII</sequence>
<dbReference type="InterPro" id="IPR000999">
    <property type="entry name" value="RNase_III_dom"/>
</dbReference>
<dbReference type="SMART" id="SM00358">
    <property type="entry name" value="DSRM"/>
    <property type="match status" value="1"/>
</dbReference>
<dbReference type="InterPro" id="IPR014720">
    <property type="entry name" value="dsRBD_dom"/>
</dbReference>
<dbReference type="PANTHER" id="PTHR11207">
    <property type="entry name" value="RIBONUCLEASE III"/>
    <property type="match status" value="1"/>
</dbReference>
<keyword evidence="2 8" id="KW-0694">RNA-binding</keyword>
<accession>A0A1X2IXP0</accession>
<dbReference type="InterPro" id="IPR044444">
    <property type="entry name" value="Ribosomal_mL44_DSRM_metazoa"/>
</dbReference>
<keyword evidence="4" id="KW-0496">Mitochondrion</keyword>
<evidence type="ECO:0000256" key="5">
    <source>
        <dbReference type="ARBA" id="ARBA00023274"/>
    </source>
</evidence>
<dbReference type="SUPFAM" id="SSF69065">
    <property type="entry name" value="RNase III domain-like"/>
    <property type="match status" value="1"/>
</dbReference>
<keyword evidence="5" id="KW-0687">Ribonucleoprotein</keyword>
<dbReference type="STRING" id="90262.A0A1X2IXP0"/>
<evidence type="ECO:0000256" key="7">
    <source>
        <dbReference type="ARBA" id="ARBA00035187"/>
    </source>
</evidence>
<feature type="domain" description="DRBM" evidence="9">
    <location>
        <begin position="215"/>
        <end position="285"/>
    </location>
</feature>
<dbReference type="GO" id="GO:0003725">
    <property type="term" value="F:double-stranded RNA binding"/>
    <property type="evidence" value="ECO:0007669"/>
    <property type="project" value="InterPro"/>
</dbReference>
<dbReference type="InterPro" id="IPR044443">
    <property type="entry name" value="Ribosomal_mL44_DSRM_fung"/>
</dbReference>
<dbReference type="EMBL" id="MCGE01000002">
    <property type="protein sequence ID" value="ORZ24060.1"/>
    <property type="molecule type" value="Genomic_DNA"/>
</dbReference>
<evidence type="ECO:0000256" key="3">
    <source>
        <dbReference type="ARBA" id="ARBA00022980"/>
    </source>
</evidence>
<dbReference type="GO" id="GO:0004525">
    <property type="term" value="F:ribonuclease III activity"/>
    <property type="evidence" value="ECO:0007669"/>
    <property type="project" value="InterPro"/>
</dbReference>
<protein>
    <recommendedName>
        <fullName evidence="7">Large ribosomal subunit protein mL44</fullName>
    </recommendedName>
</protein>
<organism evidence="11 12">
    <name type="scientific">Absidia repens</name>
    <dbReference type="NCBI Taxonomy" id="90262"/>
    <lineage>
        <taxon>Eukaryota</taxon>
        <taxon>Fungi</taxon>
        <taxon>Fungi incertae sedis</taxon>
        <taxon>Mucoromycota</taxon>
        <taxon>Mucoromycotina</taxon>
        <taxon>Mucoromycetes</taxon>
        <taxon>Mucorales</taxon>
        <taxon>Cunninghamellaceae</taxon>
        <taxon>Absidia</taxon>
    </lineage>
</organism>
<comment type="subcellular location">
    <subcellularLocation>
        <location evidence="1">Mitochondrion</location>
    </subcellularLocation>
</comment>
<dbReference type="Pfam" id="PF14622">
    <property type="entry name" value="Ribonucleas_3_3"/>
    <property type="match status" value="1"/>
</dbReference>